<evidence type="ECO:0000313" key="1">
    <source>
        <dbReference type="EMBL" id="TGX80651.1"/>
    </source>
</evidence>
<dbReference type="Proteomes" id="UP000308886">
    <property type="component" value="Unassembled WGS sequence"/>
</dbReference>
<evidence type="ECO:0000313" key="2">
    <source>
        <dbReference type="Proteomes" id="UP000308886"/>
    </source>
</evidence>
<gene>
    <name evidence="1" type="ORF">E5358_12265</name>
</gene>
<comment type="caution">
    <text evidence="1">The sequence shown here is derived from an EMBL/GenBank/DDBJ whole genome shotgun (WGS) entry which is preliminary data.</text>
</comment>
<dbReference type="EMBL" id="SRZC01000023">
    <property type="protein sequence ID" value="TGX80651.1"/>
    <property type="molecule type" value="Genomic_DNA"/>
</dbReference>
<name>A0AC61QMJ6_9BACT</name>
<keyword evidence="2" id="KW-1185">Reference proteome</keyword>
<sequence>MILLADGGSTKVDWVLRDGDNCIERCTTVGLNPIHVAEHDIEKVLANLVCEHPGMLHVDAIEFYGSGCLSSATPKMEGCLRRIFGDGVNIVVGSDIIGAAKAVCGGNEGIACILGTGANSCLWSGREVIAQTPALGYVLGDEGSGAVLGKLFLNALYKNPLLVELRAEFEKEHCMDMLGVIENVYRNPQPNRWLASLSPFISNHLDNSVIEDVVKGNFSSFFAKNILPYNRPDLPVSFVGSIAFYYERQLRSVAEGYDIRIGRILKTPL</sequence>
<protein>
    <submittedName>
        <fullName evidence="1">ATPase</fullName>
    </submittedName>
</protein>
<accession>A0AC61QMJ6</accession>
<proteinExistence type="predicted"/>
<organism evidence="1 2">
    <name type="scientific">Palleniella muris</name>
    <dbReference type="NCBI Taxonomy" id="3038145"/>
    <lineage>
        <taxon>Bacteria</taxon>
        <taxon>Pseudomonadati</taxon>
        <taxon>Bacteroidota</taxon>
        <taxon>Bacteroidia</taxon>
        <taxon>Bacteroidales</taxon>
        <taxon>Prevotellaceae</taxon>
        <taxon>Palleniella</taxon>
    </lineage>
</organism>
<reference evidence="1" key="1">
    <citation type="submission" date="2019-04" db="EMBL/GenBank/DDBJ databases">
        <title>Microbes associate with the intestines of laboratory mice.</title>
        <authorList>
            <person name="Navarre W."/>
            <person name="Wong E."/>
            <person name="Huang K."/>
            <person name="Tropini C."/>
            <person name="Ng K."/>
            <person name="Yu B."/>
        </authorList>
    </citation>
    <scope>NUCLEOTIDE SEQUENCE</scope>
    <source>
        <strain evidence="1">NM73_A23</strain>
    </source>
</reference>